<keyword evidence="2" id="KW-1185">Reference proteome</keyword>
<accession>A0AAE1KHB4</accession>
<dbReference type="EMBL" id="JAWQEG010001977">
    <property type="protein sequence ID" value="KAK3875361.1"/>
    <property type="molecule type" value="Genomic_DNA"/>
</dbReference>
<evidence type="ECO:0008006" key="3">
    <source>
        <dbReference type="Google" id="ProtNLM"/>
    </source>
</evidence>
<protein>
    <recommendedName>
        <fullName evidence="3">Reverse transcriptase</fullName>
    </recommendedName>
</protein>
<dbReference type="PANTHER" id="PTHR33395:SF22">
    <property type="entry name" value="REVERSE TRANSCRIPTASE DOMAIN-CONTAINING PROTEIN"/>
    <property type="match status" value="1"/>
</dbReference>
<name>A0AAE1KHB4_PETCI</name>
<dbReference type="Proteomes" id="UP001286313">
    <property type="component" value="Unassembled WGS sequence"/>
</dbReference>
<organism evidence="1 2">
    <name type="scientific">Petrolisthes cinctipes</name>
    <name type="common">Flat porcelain crab</name>
    <dbReference type="NCBI Taxonomy" id="88211"/>
    <lineage>
        <taxon>Eukaryota</taxon>
        <taxon>Metazoa</taxon>
        <taxon>Ecdysozoa</taxon>
        <taxon>Arthropoda</taxon>
        <taxon>Crustacea</taxon>
        <taxon>Multicrustacea</taxon>
        <taxon>Malacostraca</taxon>
        <taxon>Eumalacostraca</taxon>
        <taxon>Eucarida</taxon>
        <taxon>Decapoda</taxon>
        <taxon>Pleocyemata</taxon>
        <taxon>Anomura</taxon>
        <taxon>Galatheoidea</taxon>
        <taxon>Porcellanidae</taxon>
        <taxon>Petrolisthes</taxon>
    </lineage>
</organism>
<evidence type="ECO:0000313" key="1">
    <source>
        <dbReference type="EMBL" id="KAK3875361.1"/>
    </source>
</evidence>
<proteinExistence type="predicted"/>
<evidence type="ECO:0000313" key="2">
    <source>
        <dbReference type="Proteomes" id="UP001286313"/>
    </source>
</evidence>
<reference evidence="1" key="1">
    <citation type="submission" date="2023-10" db="EMBL/GenBank/DDBJ databases">
        <title>Genome assemblies of two species of porcelain crab, Petrolisthes cinctipes and Petrolisthes manimaculis (Anomura: Porcellanidae).</title>
        <authorList>
            <person name="Angst P."/>
        </authorList>
    </citation>
    <scope>NUCLEOTIDE SEQUENCE</scope>
    <source>
        <strain evidence="1">PB745_01</strain>
        <tissue evidence="1">Gill</tissue>
    </source>
</reference>
<comment type="caution">
    <text evidence="1">The sequence shown here is derived from an EMBL/GenBank/DDBJ whole genome shotgun (WGS) entry which is preliminary data.</text>
</comment>
<dbReference type="AlphaFoldDB" id="A0AAE1KHB4"/>
<dbReference type="PANTHER" id="PTHR33395">
    <property type="entry name" value="TRANSCRIPTASE, PUTATIVE-RELATED-RELATED"/>
    <property type="match status" value="1"/>
</dbReference>
<sequence length="224" mass="25152">MYHKAKRGHERGVAEQSKTQPKAFWKFVKTKLKTKSGIAPLLSDPGDPRAICHDDKAEILQKQFVSVFTREPIGPTPLLSVRVHNCMAEPYISRSRLLKKLASVNISKSCGPDEIHPRIIKELSNQFAEPITILYRKSIELGELPTDWTEVLVALIYKKGSKKLASNYRPISLTSVLCMILESIICESIIKHLSDNNAPSQKQIWFCAWSLYCASAAALPHSLL</sequence>
<gene>
    <name evidence="1" type="ORF">Pcinc_019771</name>
</gene>